<evidence type="ECO:0000313" key="6">
    <source>
        <dbReference type="EMBL" id="KAF9682075.1"/>
    </source>
</evidence>
<keyword evidence="3" id="KW-0804">Transcription</keyword>
<evidence type="ECO:0000256" key="4">
    <source>
        <dbReference type="ARBA" id="ARBA00023242"/>
    </source>
</evidence>
<dbReference type="Pfam" id="PF02365">
    <property type="entry name" value="NAM"/>
    <property type="match status" value="2"/>
</dbReference>
<name>A0A835K782_9ROSI</name>
<dbReference type="PANTHER" id="PTHR31744">
    <property type="entry name" value="PROTEIN CUP-SHAPED COTYLEDON 2-RELATED"/>
    <property type="match status" value="1"/>
</dbReference>
<dbReference type="GO" id="GO:0003677">
    <property type="term" value="F:DNA binding"/>
    <property type="evidence" value="ECO:0007669"/>
    <property type="project" value="UniProtKB-KW"/>
</dbReference>
<dbReference type="PROSITE" id="PS51005">
    <property type="entry name" value="NAC"/>
    <property type="match status" value="1"/>
</dbReference>
<keyword evidence="2" id="KW-0238">DNA-binding</keyword>
<sequence length="344" mass="38929">MPCQLKERGEMSNISFVEAKLPPGFRFHPRDEELVCDYLMNKALHCDSLLMIEVDLNKCEPWDIPGSKAYNRSRRGHQLRDMGFLSLPFVKDKDDNCGDVPPLFCPVSYVCGNSTEAARVGGREWYFYSQRDRKYATGSRTNRATASGYWKATGKDRHILRKETLVGMRKTLVFYQGRAPKGKRTDWVMHEFRLEEPLGSPKISSDKEDWVLCRVFHKNNREVAKPSTGSCNDDTSSSTLPALMESYITFEQTQPNSDEHEQVPCFSIFSQNQNLLAPYITPMEVPNAPIDSVSCDTKVLKAVLDNLAKMESYANFKGSPSLGEGSSESYISGVGMSSLWNHHH</sequence>
<feature type="domain" description="NAC" evidence="5">
    <location>
        <begin position="21"/>
        <end position="218"/>
    </location>
</feature>
<reference evidence="6 7" key="1">
    <citation type="submission" date="2020-10" db="EMBL/GenBank/DDBJ databases">
        <title>Plant Genome Project.</title>
        <authorList>
            <person name="Zhang R.-G."/>
        </authorList>
    </citation>
    <scope>NUCLEOTIDE SEQUENCE [LARGE SCALE GENOMIC DNA]</scope>
    <source>
        <strain evidence="6">FAFU-HL-1</strain>
        <tissue evidence="6">Leaf</tissue>
    </source>
</reference>
<dbReference type="AlphaFoldDB" id="A0A835K782"/>
<evidence type="ECO:0000313" key="7">
    <source>
        <dbReference type="Proteomes" id="UP000657918"/>
    </source>
</evidence>
<keyword evidence="4" id="KW-0539">Nucleus</keyword>
<evidence type="ECO:0000256" key="1">
    <source>
        <dbReference type="ARBA" id="ARBA00023015"/>
    </source>
</evidence>
<dbReference type="SUPFAM" id="SSF101941">
    <property type="entry name" value="NAC domain"/>
    <property type="match status" value="2"/>
</dbReference>
<dbReference type="InterPro" id="IPR036093">
    <property type="entry name" value="NAC_dom_sf"/>
</dbReference>
<gene>
    <name evidence="6" type="ORF">SADUNF_Sadunf05G0070600</name>
</gene>
<keyword evidence="1" id="KW-0805">Transcription regulation</keyword>
<evidence type="ECO:0000259" key="5">
    <source>
        <dbReference type="PROSITE" id="PS51005"/>
    </source>
</evidence>
<dbReference type="Gene3D" id="2.170.150.80">
    <property type="entry name" value="NAC domain"/>
    <property type="match status" value="1"/>
</dbReference>
<comment type="caution">
    <text evidence="6">The sequence shown here is derived from an EMBL/GenBank/DDBJ whole genome shotgun (WGS) entry which is preliminary data.</text>
</comment>
<dbReference type="EMBL" id="JADGMS010000005">
    <property type="protein sequence ID" value="KAF9682075.1"/>
    <property type="molecule type" value="Genomic_DNA"/>
</dbReference>
<keyword evidence="7" id="KW-1185">Reference proteome</keyword>
<dbReference type="OrthoDB" id="744205at2759"/>
<protein>
    <recommendedName>
        <fullName evidence="5">NAC domain-containing protein</fullName>
    </recommendedName>
</protein>
<dbReference type="Proteomes" id="UP000657918">
    <property type="component" value="Unassembled WGS sequence"/>
</dbReference>
<proteinExistence type="predicted"/>
<evidence type="ECO:0000256" key="2">
    <source>
        <dbReference type="ARBA" id="ARBA00023125"/>
    </source>
</evidence>
<accession>A0A835K782</accession>
<dbReference type="GO" id="GO:0006355">
    <property type="term" value="P:regulation of DNA-templated transcription"/>
    <property type="evidence" value="ECO:0007669"/>
    <property type="project" value="InterPro"/>
</dbReference>
<organism evidence="6 7">
    <name type="scientific">Salix dunnii</name>
    <dbReference type="NCBI Taxonomy" id="1413687"/>
    <lineage>
        <taxon>Eukaryota</taxon>
        <taxon>Viridiplantae</taxon>
        <taxon>Streptophyta</taxon>
        <taxon>Embryophyta</taxon>
        <taxon>Tracheophyta</taxon>
        <taxon>Spermatophyta</taxon>
        <taxon>Magnoliopsida</taxon>
        <taxon>eudicotyledons</taxon>
        <taxon>Gunneridae</taxon>
        <taxon>Pentapetalae</taxon>
        <taxon>rosids</taxon>
        <taxon>fabids</taxon>
        <taxon>Malpighiales</taxon>
        <taxon>Salicaceae</taxon>
        <taxon>Saliceae</taxon>
        <taxon>Salix</taxon>
    </lineage>
</organism>
<dbReference type="PANTHER" id="PTHR31744:SF96">
    <property type="entry name" value="NAC DOMAIN-CONTAINING PROTEIN 21_22"/>
    <property type="match status" value="1"/>
</dbReference>
<evidence type="ECO:0000256" key="3">
    <source>
        <dbReference type="ARBA" id="ARBA00023163"/>
    </source>
</evidence>
<dbReference type="InterPro" id="IPR003441">
    <property type="entry name" value="NAC-dom"/>
</dbReference>